<organism evidence="7">
    <name type="scientific">Vibrio sp. HB236076</name>
    <dbReference type="NCBI Taxonomy" id="3232307"/>
    <lineage>
        <taxon>Bacteria</taxon>
        <taxon>Pseudomonadati</taxon>
        <taxon>Pseudomonadota</taxon>
        <taxon>Gammaproteobacteria</taxon>
        <taxon>Vibrionales</taxon>
        <taxon>Vibrionaceae</taxon>
        <taxon>Vibrio</taxon>
    </lineage>
</organism>
<keyword evidence="3" id="KW-0998">Cell outer membrane</keyword>
<keyword evidence="7" id="KW-0614">Plasmid</keyword>
<reference evidence="7" key="1">
    <citation type="submission" date="2024-07" db="EMBL/GenBank/DDBJ databases">
        <title>Genome Analysis of a Potential Novel Vibrio Species Secreting pH- and Thermo-stable Alginate Lyase and its Application in Producing Alginate Oligosaccharides.</title>
        <authorList>
            <person name="Huang H."/>
            <person name="Bao K."/>
        </authorList>
    </citation>
    <scope>NUCLEOTIDE SEQUENCE</scope>
    <source>
        <strain evidence="7">HB236076</strain>
        <plasmid evidence="7">p-HB236076</plasmid>
    </source>
</reference>
<dbReference type="InterPro" id="IPR006664">
    <property type="entry name" value="OMP_bac"/>
</dbReference>
<accession>A0AB39HKT7</accession>
<sequence length="213" mass="23442">MNRVTWMVAAILFGASFTTQAASSHFYCAAPSEKVKAGIGSEIYYTVTMGKAYRITSHQQGAFQPQQPIRGDVFEDQVLANASSRWVSNADDCLSIISDDEQFVAKQKIYFEFDQSTLSPMAKEALRDKAVELKQESKSVLLVGNTDSKGSDNYNQKLGLKRAISTVDVLLNNGVSQQQASIETVGESQPVATNLTDVGRSKNRRVEFIELSQ</sequence>
<feature type="domain" description="OmpA-like" evidence="6">
    <location>
        <begin position="98"/>
        <end position="213"/>
    </location>
</feature>
<dbReference type="PANTHER" id="PTHR30329">
    <property type="entry name" value="STATOR ELEMENT OF FLAGELLAR MOTOR COMPLEX"/>
    <property type="match status" value="1"/>
</dbReference>
<dbReference type="SUPFAM" id="SSF103088">
    <property type="entry name" value="OmpA-like"/>
    <property type="match status" value="1"/>
</dbReference>
<evidence type="ECO:0000313" key="7">
    <source>
        <dbReference type="EMBL" id="XDK26850.1"/>
    </source>
</evidence>
<feature type="signal peptide" evidence="5">
    <location>
        <begin position="1"/>
        <end position="21"/>
    </location>
</feature>
<dbReference type="PRINTS" id="PR01021">
    <property type="entry name" value="OMPADOMAIN"/>
</dbReference>
<dbReference type="Gene3D" id="3.30.1330.60">
    <property type="entry name" value="OmpA-like domain"/>
    <property type="match status" value="1"/>
</dbReference>
<dbReference type="GO" id="GO:0009279">
    <property type="term" value="C:cell outer membrane"/>
    <property type="evidence" value="ECO:0007669"/>
    <property type="project" value="UniProtKB-SubCell"/>
</dbReference>
<name>A0AB39HKT7_9VIBR</name>
<evidence type="ECO:0000256" key="5">
    <source>
        <dbReference type="SAM" id="SignalP"/>
    </source>
</evidence>
<evidence type="ECO:0000256" key="3">
    <source>
        <dbReference type="ARBA" id="ARBA00023237"/>
    </source>
</evidence>
<evidence type="ECO:0000259" key="6">
    <source>
        <dbReference type="PROSITE" id="PS51123"/>
    </source>
</evidence>
<proteinExistence type="predicted"/>
<dbReference type="CDD" id="cd07185">
    <property type="entry name" value="OmpA_C-like"/>
    <property type="match status" value="1"/>
</dbReference>
<geneLocation type="plasmid" evidence="7">
    <name>p-HB236076</name>
</geneLocation>
<dbReference type="InterPro" id="IPR036737">
    <property type="entry name" value="OmpA-like_sf"/>
</dbReference>
<dbReference type="Pfam" id="PF00691">
    <property type="entry name" value="OmpA"/>
    <property type="match status" value="1"/>
</dbReference>
<keyword evidence="5" id="KW-0732">Signal</keyword>
<dbReference type="PROSITE" id="PS51123">
    <property type="entry name" value="OMPA_2"/>
    <property type="match status" value="1"/>
</dbReference>
<protein>
    <submittedName>
        <fullName evidence="7">OmpA family protein</fullName>
    </submittedName>
</protein>
<evidence type="ECO:0000256" key="4">
    <source>
        <dbReference type="PROSITE-ProRule" id="PRU00473"/>
    </source>
</evidence>
<keyword evidence="2 4" id="KW-0472">Membrane</keyword>
<dbReference type="EMBL" id="CP162602">
    <property type="protein sequence ID" value="XDK26850.1"/>
    <property type="molecule type" value="Genomic_DNA"/>
</dbReference>
<gene>
    <name evidence="7" type="ORF">AB0763_13780</name>
</gene>
<dbReference type="InterPro" id="IPR006665">
    <property type="entry name" value="OmpA-like"/>
</dbReference>
<evidence type="ECO:0000256" key="1">
    <source>
        <dbReference type="ARBA" id="ARBA00004442"/>
    </source>
</evidence>
<dbReference type="KEGG" id="vih:AB0763_13780"/>
<feature type="chain" id="PRO_5044272477" evidence="5">
    <location>
        <begin position="22"/>
        <end position="213"/>
    </location>
</feature>
<dbReference type="InterPro" id="IPR050330">
    <property type="entry name" value="Bact_OuterMem_StrucFunc"/>
</dbReference>
<dbReference type="PANTHER" id="PTHR30329:SF21">
    <property type="entry name" value="LIPOPROTEIN YIAD-RELATED"/>
    <property type="match status" value="1"/>
</dbReference>
<evidence type="ECO:0000256" key="2">
    <source>
        <dbReference type="ARBA" id="ARBA00023136"/>
    </source>
</evidence>
<dbReference type="RefSeq" id="WP_306099764.1">
    <property type="nucleotide sequence ID" value="NZ_CP162602.1"/>
</dbReference>
<comment type="subcellular location">
    <subcellularLocation>
        <location evidence="1">Cell outer membrane</location>
    </subcellularLocation>
</comment>
<dbReference type="AlphaFoldDB" id="A0AB39HKT7"/>